<evidence type="ECO:0000256" key="5">
    <source>
        <dbReference type="ARBA" id="ARBA00011738"/>
    </source>
</evidence>
<evidence type="ECO:0000256" key="1">
    <source>
        <dbReference type="ARBA" id="ARBA00001528"/>
    </source>
</evidence>
<evidence type="ECO:0000256" key="2">
    <source>
        <dbReference type="ARBA" id="ARBA00001933"/>
    </source>
</evidence>
<evidence type="ECO:0000256" key="3">
    <source>
        <dbReference type="ARBA" id="ARBA00004496"/>
    </source>
</evidence>
<comment type="subcellular location">
    <subcellularLocation>
        <location evidence="3 12">Cytoplasm</location>
    </subcellularLocation>
</comment>
<dbReference type="PANTHER" id="PTHR11680">
    <property type="entry name" value="SERINE HYDROXYMETHYLTRANSFERASE"/>
    <property type="match status" value="1"/>
</dbReference>
<evidence type="ECO:0000256" key="7">
    <source>
        <dbReference type="ARBA" id="ARBA00022563"/>
    </source>
</evidence>
<comment type="subunit">
    <text evidence="5 12">Homodimer.</text>
</comment>
<accession>A0A9D2JZL6</accession>
<evidence type="ECO:0000256" key="8">
    <source>
        <dbReference type="ARBA" id="ARBA00022605"/>
    </source>
</evidence>
<feature type="modified residue" description="N6-(pyridoxal phosphate)lysine" evidence="12 13">
    <location>
        <position position="229"/>
    </location>
</feature>
<evidence type="ECO:0000256" key="4">
    <source>
        <dbReference type="ARBA" id="ARBA00006376"/>
    </source>
</evidence>
<feature type="binding site" evidence="12">
    <location>
        <begin position="352"/>
        <end position="354"/>
    </location>
    <ligand>
        <name>(6S)-5,6,7,8-tetrahydrofolate</name>
        <dbReference type="ChEBI" id="CHEBI:57453"/>
    </ligand>
</feature>
<evidence type="ECO:0000256" key="12">
    <source>
        <dbReference type="HAMAP-Rule" id="MF_00051"/>
    </source>
</evidence>
<evidence type="ECO:0000256" key="13">
    <source>
        <dbReference type="PIRSR" id="PIRSR000412-50"/>
    </source>
</evidence>
<gene>
    <name evidence="12" type="primary">glyA</name>
    <name evidence="15" type="ORF">H9964_06165</name>
</gene>
<dbReference type="AlphaFoldDB" id="A0A9D2JZL6"/>
<name>A0A9D2JZL6_9FIRM</name>
<organism evidence="15 16">
    <name type="scientific">Candidatus Gallimonas intestinavium</name>
    <dbReference type="NCBI Taxonomy" id="2838603"/>
    <lineage>
        <taxon>Bacteria</taxon>
        <taxon>Bacillati</taxon>
        <taxon>Bacillota</taxon>
        <taxon>Clostridia</taxon>
        <taxon>Candidatus Gallimonas</taxon>
    </lineage>
</organism>
<keyword evidence="7 12" id="KW-0554">One-carbon metabolism</keyword>
<evidence type="ECO:0000313" key="16">
    <source>
        <dbReference type="Proteomes" id="UP000824102"/>
    </source>
</evidence>
<feature type="binding site" evidence="12">
    <location>
        <begin position="124"/>
        <end position="126"/>
    </location>
    <ligand>
        <name>(6S)-5,6,7,8-tetrahydrofolate</name>
        <dbReference type="ChEBI" id="CHEBI:57453"/>
    </ligand>
</feature>
<dbReference type="PANTHER" id="PTHR11680:SF35">
    <property type="entry name" value="SERINE HYDROXYMETHYLTRANSFERASE 1"/>
    <property type="match status" value="1"/>
</dbReference>
<evidence type="ECO:0000256" key="6">
    <source>
        <dbReference type="ARBA" id="ARBA00022490"/>
    </source>
</evidence>
<dbReference type="Gene3D" id="3.40.640.10">
    <property type="entry name" value="Type I PLP-dependent aspartate aminotransferase-like (Major domain)"/>
    <property type="match status" value="1"/>
</dbReference>
<keyword evidence="6 12" id="KW-0963">Cytoplasm</keyword>
<dbReference type="InterPro" id="IPR015422">
    <property type="entry name" value="PyrdxlP-dep_Trfase_small"/>
</dbReference>
<reference evidence="15" key="1">
    <citation type="journal article" date="2021" name="PeerJ">
        <title>Extensive microbial diversity within the chicken gut microbiome revealed by metagenomics and culture.</title>
        <authorList>
            <person name="Gilroy R."/>
            <person name="Ravi A."/>
            <person name="Getino M."/>
            <person name="Pursley I."/>
            <person name="Horton D.L."/>
            <person name="Alikhan N.F."/>
            <person name="Baker D."/>
            <person name="Gharbi K."/>
            <person name="Hall N."/>
            <person name="Watson M."/>
            <person name="Adriaenssens E.M."/>
            <person name="Foster-Nyarko E."/>
            <person name="Jarju S."/>
            <person name="Secka A."/>
            <person name="Antonio M."/>
            <person name="Oren A."/>
            <person name="Chaudhuri R.R."/>
            <person name="La Ragione R."/>
            <person name="Hildebrand F."/>
            <person name="Pallen M.J."/>
        </authorList>
    </citation>
    <scope>NUCLEOTIDE SEQUENCE</scope>
    <source>
        <strain evidence="15">ChiW7-2402</strain>
    </source>
</reference>
<evidence type="ECO:0000256" key="11">
    <source>
        <dbReference type="ARBA" id="ARBA00054606"/>
    </source>
</evidence>
<dbReference type="Gene3D" id="3.90.1150.10">
    <property type="entry name" value="Aspartate Aminotransferase, domain 1"/>
    <property type="match status" value="1"/>
</dbReference>
<dbReference type="SUPFAM" id="SSF53383">
    <property type="entry name" value="PLP-dependent transferases"/>
    <property type="match status" value="1"/>
</dbReference>
<comment type="pathway">
    <text evidence="12">One-carbon metabolism; tetrahydrofolate interconversion.</text>
</comment>
<dbReference type="GO" id="GO:0005829">
    <property type="term" value="C:cytosol"/>
    <property type="evidence" value="ECO:0007669"/>
    <property type="project" value="TreeGrafter"/>
</dbReference>
<dbReference type="CDD" id="cd00378">
    <property type="entry name" value="SHMT"/>
    <property type="match status" value="1"/>
</dbReference>
<evidence type="ECO:0000256" key="10">
    <source>
        <dbReference type="ARBA" id="ARBA00022898"/>
    </source>
</evidence>
<keyword evidence="9 12" id="KW-0808">Transferase</keyword>
<comment type="function">
    <text evidence="11">Catalyzes the reversible interconversion of serine and glycine with tetrahydrofolate (THF) serving as the one-carbon carrier. This reaction serves as the major source of one-carbon groups required for the biosynthesis of purines, thymidylate, methionine, and other important biomolecules. Also exhibits THF-independent aldolase activity toward beta-hydroxyamino acids, producing glycine and aldehydes, via a retro-aldol mechanism. Thus, is able to catalyze the cleavage of L-allo-threonine.</text>
</comment>
<dbReference type="InterPro" id="IPR019798">
    <property type="entry name" value="Ser_HO-MeTrfase_PLP_BS"/>
</dbReference>
<comment type="similarity">
    <text evidence="4 12">Belongs to the SHMT family.</text>
</comment>
<proteinExistence type="inferred from homology"/>
<reference evidence="15" key="2">
    <citation type="submission" date="2021-04" db="EMBL/GenBank/DDBJ databases">
        <authorList>
            <person name="Gilroy R."/>
        </authorList>
    </citation>
    <scope>NUCLEOTIDE SEQUENCE</scope>
    <source>
        <strain evidence="15">ChiW7-2402</strain>
    </source>
</reference>
<dbReference type="InterPro" id="IPR001085">
    <property type="entry name" value="Ser_HO-MeTrfase"/>
</dbReference>
<keyword evidence="10 12" id="KW-0663">Pyridoxal phosphate</keyword>
<dbReference type="HAMAP" id="MF_00051">
    <property type="entry name" value="SHMT"/>
    <property type="match status" value="1"/>
</dbReference>
<dbReference type="InterPro" id="IPR049943">
    <property type="entry name" value="Ser_HO-MeTrfase-like"/>
</dbReference>
<dbReference type="FunFam" id="3.40.640.10:FF:000001">
    <property type="entry name" value="Serine hydroxymethyltransferase"/>
    <property type="match status" value="1"/>
</dbReference>
<dbReference type="GO" id="GO:0004372">
    <property type="term" value="F:glycine hydroxymethyltransferase activity"/>
    <property type="evidence" value="ECO:0007669"/>
    <property type="project" value="UniProtKB-UniRule"/>
</dbReference>
<dbReference type="GO" id="GO:0035999">
    <property type="term" value="P:tetrahydrofolate interconversion"/>
    <property type="evidence" value="ECO:0007669"/>
    <property type="project" value="UniProtKB-UniRule"/>
</dbReference>
<dbReference type="FunFam" id="3.90.1150.10:FF:000003">
    <property type="entry name" value="Serine hydroxymethyltransferase"/>
    <property type="match status" value="1"/>
</dbReference>
<keyword evidence="8 12" id="KW-0028">Amino-acid biosynthesis</keyword>
<dbReference type="GO" id="GO:0019264">
    <property type="term" value="P:glycine biosynthetic process from serine"/>
    <property type="evidence" value="ECO:0007669"/>
    <property type="project" value="UniProtKB-UniRule"/>
</dbReference>
<evidence type="ECO:0000256" key="9">
    <source>
        <dbReference type="ARBA" id="ARBA00022679"/>
    </source>
</evidence>
<evidence type="ECO:0000259" key="14">
    <source>
        <dbReference type="Pfam" id="PF00464"/>
    </source>
</evidence>
<dbReference type="InterPro" id="IPR015424">
    <property type="entry name" value="PyrdxlP-dep_Trfase"/>
</dbReference>
<sequence>MIDLSCIRNADPELCAAMEQELARQRGNLELIASENIVSPAVMAAMGSHLTNKYAEGYPGKRYYGGCQFVDIAEDLARDRLKQIFGCDHCNVQPHSGAQANFAVYFAMLKPGDTIMGMNLSHGGHLTHGSPANISGTYFNIVPYGVSAETEVLDYDEMEKIALECKPKMIVSGASAYPRIIDFARIREICDKVGALMMVDIAHIAGLVAAGLHPNPVPYADFVTTTTHKTLRGPRGGVIMCKEQYAKAIDKAVFPGTQGGPLMHVIAAKAVAFKEALSPEFKEYQTQIVKNAAAMAKRFTENGVRLVSGGTDNHLMLVDLRKENMTGKELEKLLDEAHITANKNTIPFETTSPFITSGVRIGTPAITSRGMKEGEAVEIADLVTEVIRRREEAVPSVSERVAALCAKFPIYENDIL</sequence>
<feature type="binding site" evidence="12">
    <location>
        <position position="120"/>
    </location>
    <ligand>
        <name>(6S)-5,6,7,8-tetrahydrofolate</name>
        <dbReference type="ChEBI" id="CHEBI:57453"/>
    </ligand>
</feature>
<dbReference type="NCBIfam" id="NF000586">
    <property type="entry name" value="PRK00011.1"/>
    <property type="match status" value="1"/>
</dbReference>
<dbReference type="EMBL" id="DXBB01000085">
    <property type="protein sequence ID" value="HIZ73146.1"/>
    <property type="molecule type" value="Genomic_DNA"/>
</dbReference>
<dbReference type="GO" id="GO:0030170">
    <property type="term" value="F:pyridoxal phosphate binding"/>
    <property type="evidence" value="ECO:0007669"/>
    <property type="project" value="UniProtKB-UniRule"/>
</dbReference>
<comment type="caution">
    <text evidence="15">The sequence shown here is derived from an EMBL/GenBank/DDBJ whole genome shotgun (WGS) entry which is preliminary data.</text>
</comment>
<dbReference type="PIRSF" id="PIRSF000412">
    <property type="entry name" value="SHMT"/>
    <property type="match status" value="1"/>
</dbReference>
<feature type="binding site" evidence="12">
    <location>
        <position position="243"/>
    </location>
    <ligand>
        <name>(6S)-5,6,7,8-tetrahydrofolate</name>
        <dbReference type="ChEBI" id="CHEBI:57453"/>
    </ligand>
</feature>
<dbReference type="Pfam" id="PF00464">
    <property type="entry name" value="SHMT"/>
    <property type="match status" value="1"/>
</dbReference>
<protein>
    <recommendedName>
        <fullName evidence="12">Serine hydroxymethyltransferase</fullName>
        <shortName evidence="12">SHMT</shortName>
        <shortName evidence="12">Serine methylase</shortName>
        <ecNumber evidence="12">2.1.2.1</ecNumber>
    </recommendedName>
</protein>
<dbReference type="PROSITE" id="PS00096">
    <property type="entry name" value="SHMT"/>
    <property type="match status" value="1"/>
</dbReference>
<dbReference type="EC" id="2.1.2.1" evidence="12"/>
<comment type="pathway">
    <text evidence="12">Amino-acid biosynthesis; glycine biosynthesis; glycine from L-serine: step 1/1.</text>
</comment>
<evidence type="ECO:0000313" key="15">
    <source>
        <dbReference type="EMBL" id="HIZ73146.1"/>
    </source>
</evidence>
<comment type="catalytic activity">
    <reaction evidence="1 12">
        <text>(6R)-5,10-methylene-5,6,7,8-tetrahydrofolate + glycine + H2O = (6S)-5,6,7,8-tetrahydrofolate + L-serine</text>
        <dbReference type="Rhea" id="RHEA:15481"/>
        <dbReference type="ChEBI" id="CHEBI:15377"/>
        <dbReference type="ChEBI" id="CHEBI:15636"/>
        <dbReference type="ChEBI" id="CHEBI:33384"/>
        <dbReference type="ChEBI" id="CHEBI:57305"/>
        <dbReference type="ChEBI" id="CHEBI:57453"/>
        <dbReference type="EC" id="2.1.2.1"/>
    </reaction>
</comment>
<feature type="site" description="Plays an important role in substrate specificity" evidence="12">
    <location>
        <position position="228"/>
    </location>
</feature>
<dbReference type="Proteomes" id="UP000824102">
    <property type="component" value="Unassembled WGS sequence"/>
</dbReference>
<dbReference type="InterPro" id="IPR039429">
    <property type="entry name" value="SHMT-like_dom"/>
</dbReference>
<comment type="cofactor">
    <cofactor evidence="2 12 13">
        <name>pyridoxal 5'-phosphate</name>
        <dbReference type="ChEBI" id="CHEBI:597326"/>
    </cofactor>
</comment>
<dbReference type="InterPro" id="IPR015421">
    <property type="entry name" value="PyrdxlP-dep_Trfase_major"/>
</dbReference>
<feature type="domain" description="Serine hydroxymethyltransferase-like" evidence="14">
    <location>
        <begin position="8"/>
        <end position="382"/>
    </location>
</feature>